<evidence type="ECO:0000256" key="1">
    <source>
        <dbReference type="HAMAP-Rule" id="MF_00677"/>
    </source>
</evidence>
<dbReference type="Proteomes" id="UP001500729">
    <property type="component" value="Unassembled WGS sequence"/>
</dbReference>
<dbReference type="RefSeq" id="WP_009948215.1">
    <property type="nucleotide sequence ID" value="NZ_BAAAGS010000045.1"/>
</dbReference>
<dbReference type="Pfam" id="PF06792">
    <property type="entry name" value="UPF0261"/>
    <property type="match status" value="1"/>
</dbReference>
<evidence type="ECO:0000313" key="4">
    <source>
        <dbReference type="EMBL" id="GAA0548396.1"/>
    </source>
</evidence>
<evidence type="ECO:0000259" key="2">
    <source>
        <dbReference type="Pfam" id="PF06792"/>
    </source>
</evidence>
<dbReference type="InterPro" id="IPR044122">
    <property type="entry name" value="UPF0261_N"/>
</dbReference>
<feature type="domain" description="UPF0261" evidence="2">
    <location>
        <begin position="3"/>
        <end position="175"/>
    </location>
</feature>
<evidence type="ECO:0000259" key="3">
    <source>
        <dbReference type="Pfam" id="PF23189"/>
    </source>
</evidence>
<dbReference type="NCBIfam" id="NF002674">
    <property type="entry name" value="PRK02399.1-2"/>
    <property type="match status" value="1"/>
</dbReference>
<dbReference type="InterPro" id="IPR051353">
    <property type="entry name" value="Tobamovirus_resist_UPF0261"/>
</dbReference>
<proteinExistence type="inferred from homology"/>
<dbReference type="Gene3D" id="3.40.50.12020">
    <property type="entry name" value="Uncharacterised protein family UPF0261, NN domain"/>
    <property type="match status" value="1"/>
</dbReference>
<sequence>MDTAYVVGTFDTKGAELGYVAGLVAARGVPVVTVDVSTSGPETGTADARPADVGNVEVAGHHPDGAAAVFTGDRGTAVTAMAVALERFLAGRAVGGVIALGGSGGTALCTPAMRALPVGVPKVMVSTVASGDVSSYVDATDIAMFPSVTDVAGLNRISRRVLGNAAHALAGAMTGDIASTEDKPAVALTMFGVTTPCVTEVASRLEARYDPLVFHATGTGGRAMEKLVDDGLIGAVLDLTTTEVCDLVAGGVMSAGEGRLDAIARTGVPYVGSCGALDMVNFGAFETVPERYRDRNLYVHNPQVTLMRTTPDECREIGSFIAAKLNACRGPVRFLLPEGGVSLLDAPGQPFHDPDADGVLFEVLESELRQDGDRRIVRVPHNINDPAFADAVLTAFEEVLGAGTIQEGQRE</sequence>
<comment type="similarity">
    <text evidence="1">Belongs to the UPF0261 family.</text>
</comment>
<protein>
    <recommendedName>
        <fullName evidence="1">UPF0261 protein GCM10009533_53880</fullName>
    </recommendedName>
</protein>
<name>A0ABP3NM65_SACER</name>
<dbReference type="Pfam" id="PF23189">
    <property type="entry name" value="UPF0261_C"/>
    <property type="match status" value="1"/>
</dbReference>
<dbReference type="PANTHER" id="PTHR31862:SF1">
    <property type="entry name" value="UPF0261 DOMAIN PROTEIN (AFU_ORTHOLOGUE AFUA_1G10120)"/>
    <property type="match status" value="1"/>
</dbReference>
<dbReference type="CDD" id="cd15488">
    <property type="entry name" value="Tm-1-like"/>
    <property type="match status" value="1"/>
</dbReference>
<dbReference type="PANTHER" id="PTHR31862">
    <property type="entry name" value="UPF0261 DOMAIN PROTEIN (AFU_ORTHOLOGUE AFUA_1G10120)"/>
    <property type="match status" value="1"/>
</dbReference>
<accession>A0ABP3NM65</accession>
<dbReference type="InterPro" id="IPR056778">
    <property type="entry name" value="UPF0261_C"/>
</dbReference>
<feature type="domain" description="UPF0261" evidence="3">
    <location>
        <begin position="183"/>
        <end position="399"/>
    </location>
</feature>
<organism evidence="4 5">
    <name type="scientific">Saccharopolyspora erythraea</name>
    <name type="common">Streptomyces erythraeus</name>
    <dbReference type="NCBI Taxonomy" id="1836"/>
    <lineage>
        <taxon>Bacteria</taxon>
        <taxon>Bacillati</taxon>
        <taxon>Actinomycetota</taxon>
        <taxon>Actinomycetes</taxon>
        <taxon>Pseudonocardiales</taxon>
        <taxon>Pseudonocardiaceae</taxon>
        <taxon>Saccharopolyspora</taxon>
    </lineage>
</organism>
<dbReference type="HAMAP" id="MF_00677">
    <property type="entry name" value="UPF0261"/>
    <property type="match status" value="1"/>
</dbReference>
<keyword evidence="5" id="KW-1185">Reference proteome</keyword>
<reference evidence="5" key="1">
    <citation type="journal article" date="2019" name="Int. J. Syst. Evol. Microbiol.">
        <title>The Global Catalogue of Microorganisms (GCM) 10K type strain sequencing project: providing services to taxonomists for standard genome sequencing and annotation.</title>
        <authorList>
            <consortium name="The Broad Institute Genomics Platform"/>
            <consortium name="The Broad Institute Genome Sequencing Center for Infectious Disease"/>
            <person name="Wu L."/>
            <person name="Ma J."/>
        </authorList>
    </citation>
    <scope>NUCLEOTIDE SEQUENCE [LARGE SCALE GENOMIC DNA]</scope>
    <source>
        <strain evidence="5">JCM 10303</strain>
    </source>
</reference>
<gene>
    <name evidence="4" type="ORF">GCM10009533_53880</name>
</gene>
<dbReference type="NCBIfam" id="NF002673">
    <property type="entry name" value="PRK02399.1-1"/>
    <property type="match status" value="1"/>
</dbReference>
<dbReference type="PIRSF" id="PIRSF033271">
    <property type="entry name" value="UCP033271"/>
    <property type="match status" value="1"/>
</dbReference>
<evidence type="ECO:0000313" key="5">
    <source>
        <dbReference type="Proteomes" id="UP001500729"/>
    </source>
</evidence>
<comment type="caution">
    <text evidence="4">The sequence shown here is derived from an EMBL/GenBank/DDBJ whole genome shotgun (WGS) entry which is preliminary data.</text>
</comment>
<dbReference type="InterPro" id="IPR008322">
    <property type="entry name" value="UPF0261"/>
</dbReference>
<dbReference type="EMBL" id="BAAAGS010000045">
    <property type="protein sequence ID" value="GAA0548396.1"/>
    <property type="molecule type" value="Genomic_DNA"/>
</dbReference>
<dbReference type="Gene3D" id="3.40.50.12030">
    <property type="entry name" value="Uncharacterised protein family UPF0261, NC domain"/>
    <property type="match status" value="1"/>
</dbReference>